<evidence type="ECO:0000313" key="2">
    <source>
        <dbReference type="Proteomes" id="UP000742024"/>
    </source>
</evidence>
<keyword evidence="2" id="KW-1185">Reference proteome</keyword>
<dbReference type="Proteomes" id="UP000742024">
    <property type="component" value="Unassembled WGS sequence"/>
</dbReference>
<organism evidence="1 2">
    <name type="scientific">Claviceps arundinis</name>
    <dbReference type="NCBI Taxonomy" id="1623583"/>
    <lineage>
        <taxon>Eukaryota</taxon>
        <taxon>Fungi</taxon>
        <taxon>Dikarya</taxon>
        <taxon>Ascomycota</taxon>
        <taxon>Pezizomycotina</taxon>
        <taxon>Sordariomycetes</taxon>
        <taxon>Hypocreomycetidae</taxon>
        <taxon>Hypocreales</taxon>
        <taxon>Clavicipitaceae</taxon>
        <taxon>Claviceps</taxon>
    </lineage>
</organism>
<dbReference type="EMBL" id="SRPR01000080">
    <property type="protein sequence ID" value="KAG5961469.1"/>
    <property type="molecule type" value="Genomic_DNA"/>
</dbReference>
<accession>A0ABQ7PIQ8</accession>
<comment type="caution">
    <text evidence="1">The sequence shown here is derived from an EMBL/GenBank/DDBJ whole genome shotgun (WGS) entry which is preliminary data.</text>
</comment>
<evidence type="ECO:0000313" key="1">
    <source>
        <dbReference type="EMBL" id="KAG5961469.1"/>
    </source>
</evidence>
<proteinExistence type="predicted"/>
<reference evidence="1 2" key="1">
    <citation type="journal article" date="2020" name="bioRxiv">
        <title>Whole genome comparisons of ergot fungi reveals the divergence and evolution of species within the genus Claviceps are the result of varying mechanisms driving genome evolution and host range expansion.</title>
        <authorList>
            <person name="Wyka S.A."/>
            <person name="Mondo S.J."/>
            <person name="Liu M."/>
            <person name="Dettman J."/>
            <person name="Nalam V."/>
            <person name="Broders K.D."/>
        </authorList>
    </citation>
    <scope>NUCLEOTIDE SEQUENCE [LARGE SCALE GENOMIC DNA]</scope>
    <source>
        <strain evidence="1 2">LM583</strain>
    </source>
</reference>
<name>A0ABQ7PIQ8_9HYPO</name>
<gene>
    <name evidence="1" type="ORF">E4U57_007654</name>
</gene>
<sequence>MSLCICINILRTATMQDRGIQECKETPLSLTMKNSAYTLLVSPTPSSKILEYVLQEQIDHTGPKGSPNQPAKCFEYVGVLGSDEMTGLWILNIHKK</sequence>
<protein>
    <submittedName>
        <fullName evidence="1">Uncharacterized protein</fullName>
    </submittedName>
</protein>